<feature type="compositionally biased region" description="Low complexity" evidence="11">
    <location>
        <begin position="378"/>
        <end position="388"/>
    </location>
</feature>
<feature type="transmembrane region" description="Helical" evidence="12">
    <location>
        <begin position="270"/>
        <end position="292"/>
    </location>
</feature>
<dbReference type="OMA" id="CHQILRG"/>
<protein>
    <submittedName>
        <fullName evidence="13">GM12636</fullName>
    </submittedName>
</protein>
<dbReference type="GO" id="GO:0015252">
    <property type="term" value="F:proton channel activity"/>
    <property type="evidence" value="ECO:0007669"/>
    <property type="project" value="InterPro"/>
</dbReference>
<dbReference type="HOGENOM" id="CLU_011508_0_0_1"/>
<evidence type="ECO:0000256" key="10">
    <source>
        <dbReference type="ARBA" id="ARBA00023303"/>
    </source>
</evidence>
<keyword evidence="4" id="KW-1003">Cell membrane</keyword>
<evidence type="ECO:0000256" key="4">
    <source>
        <dbReference type="ARBA" id="ARBA00022475"/>
    </source>
</evidence>
<feature type="transmembrane region" description="Helical" evidence="12">
    <location>
        <begin position="102"/>
        <end position="130"/>
    </location>
</feature>
<feature type="transmembrane region" description="Helical" evidence="12">
    <location>
        <begin position="686"/>
        <end position="706"/>
    </location>
</feature>
<sequence>MGGGEVKVATVDVEGGDNMATLPVSRSHTVGSTDSAEKNNAANKEMELKNVMPQPLQRTSLFIVTSLVYAILLIVVCIAYVISDVTTHRLPVLYYETFFTYLYGVSILFLLYVFCFLLQALAAMAAMVAANAEPQPKEKKSKKAKNADPADSKDAKGSKDSGKAAKGAAYQEAPVDAEVAVTPKNVRKRKTTHSDLTHGSFFLRVGAIAFGLGAMIYIGLEFGSFFEIPFDSPCHHILIGVNPLLQMIFTFMQMYFIFMNARLNIHRFKVIARFGLMHVVATNICVWIRTLVKESLLEITIYHQKNEPEAGASTPCGTRATVLRTHAGPNSEFEVLDGEDLLPKDVYKSDNVLSKLVRNTVDGISKSLGMGGDQALASSTTSSTTTTTRAPFTTPNYQWHSTTMARKLKKFITSATTAATTAAGSSSTGSSTTTISPTTSSTTIPSTTISSTTISSSTTFSPFSPSTTTTTAAALNLETSGSESPFGGLQRILSSAAPPSLAPVDGFGSASAATPTSGSGAGSFVDSFLASTLSPASSTEGSASIMNNLFGQGPMENSFQTYTDLGHEEATGLVSFENLESLDNIYPAALSSNIGTLNSTACGRIDIMGTIVYDSAPYLYPFIIEYSLIGAVVLYVMWKHIGRYPGRMNDEDLEHRLEVMLSRRAVAMAQQARSGRVDCVGSSKGLFFGLLLLVGALICLILFFVLVRHQQFSLLAIYLADASHCILMAFAILAIIVGFIRVKNLKFRCEEQSNLNDILLRISAFGLFTYSVFSIIAGSLKVLESEPSLLVTTTGGVAVFQVILQLLFIADVSRRRVHLPEHDRSKPGRQIVTFLLICNVAMFAIYTFEAQKVFAIL</sequence>
<evidence type="ECO:0000256" key="5">
    <source>
        <dbReference type="ARBA" id="ARBA00022692"/>
    </source>
</evidence>
<feature type="transmembrane region" description="Helical" evidence="12">
    <location>
        <begin position="712"/>
        <end position="737"/>
    </location>
</feature>
<evidence type="ECO:0000256" key="6">
    <source>
        <dbReference type="ARBA" id="ARBA00022781"/>
    </source>
</evidence>
<dbReference type="Proteomes" id="UP000001292">
    <property type="component" value="Unassembled WGS sequence"/>
</dbReference>
<keyword evidence="9 12" id="KW-0472">Membrane</keyword>
<proteinExistence type="inferred from homology"/>
<evidence type="ECO:0000256" key="7">
    <source>
        <dbReference type="ARBA" id="ARBA00022989"/>
    </source>
</evidence>
<dbReference type="Pfam" id="PF03189">
    <property type="entry name" value="Otopetrin"/>
    <property type="match status" value="1"/>
</dbReference>
<comment type="subcellular location">
    <subcellularLocation>
        <location evidence="1">Cell membrane</location>
        <topology evidence="1">Multi-pass membrane protein</topology>
    </subcellularLocation>
</comment>
<keyword evidence="14" id="KW-1185">Reference proteome</keyword>
<feature type="transmembrane region" description="Helical" evidence="12">
    <location>
        <begin position="789"/>
        <end position="810"/>
    </location>
</feature>
<gene>
    <name evidence="13" type="primary">Dsec\GM12636</name>
    <name evidence="13" type="ORF">Dsec_GM12636</name>
</gene>
<dbReference type="STRING" id="7238.B4I0M6"/>
<keyword evidence="10" id="KW-0407">Ion channel</keyword>
<feature type="transmembrane region" description="Helical" evidence="12">
    <location>
        <begin position="618"/>
        <end position="638"/>
    </location>
</feature>
<evidence type="ECO:0000313" key="13">
    <source>
        <dbReference type="EMBL" id="EDW53057.1"/>
    </source>
</evidence>
<dbReference type="GO" id="GO:0005886">
    <property type="term" value="C:plasma membrane"/>
    <property type="evidence" value="ECO:0007669"/>
    <property type="project" value="UniProtKB-SubCell"/>
</dbReference>
<keyword evidence="6" id="KW-0375">Hydrogen ion transport</keyword>
<feature type="transmembrane region" description="Helical" evidence="12">
    <location>
        <begin position="758"/>
        <end position="777"/>
    </location>
</feature>
<reference evidence="13 14" key="1">
    <citation type="journal article" date="2007" name="Nature">
        <title>Evolution of genes and genomes on the Drosophila phylogeny.</title>
        <authorList>
            <consortium name="Drosophila 12 Genomes Consortium"/>
            <person name="Clark A.G."/>
            <person name="Eisen M.B."/>
            <person name="Smith D.R."/>
            <person name="Bergman C.M."/>
            <person name="Oliver B."/>
            <person name="Markow T.A."/>
            <person name="Kaufman T.C."/>
            <person name="Kellis M."/>
            <person name="Gelbart W."/>
            <person name="Iyer V.N."/>
            <person name="Pollard D.A."/>
            <person name="Sackton T.B."/>
            <person name="Larracuente A.M."/>
            <person name="Singh N.D."/>
            <person name="Abad J.P."/>
            <person name="Abt D.N."/>
            <person name="Adryan B."/>
            <person name="Aguade M."/>
            <person name="Akashi H."/>
            <person name="Anderson W.W."/>
            <person name="Aquadro C.F."/>
            <person name="Ardell D.H."/>
            <person name="Arguello R."/>
            <person name="Artieri C.G."/>
            <person name="Barbash D.A."/>
            <person name="Barker D."/>
            <person name="Barsanti P."/>
            <person name="Batterham P."/>
            <person name="Batzoglou S."/>
            <person name="Begun D."/>
            <person name="Bhutkar A."/>
            <person name="Blanco E."/>
            <person name="Bosak S.A."/>
            <person name="Bradley R.K."/>
            <person name="Brand A.D."/>
            <person name="Brent M.R."/>
            <person name="Brooks A.N."/>
            <person name="Brown R.H."/>
            <person name="Butlin R.K."/>
            <person name="Caggese C."/>
            <person name="Calvi B.R."/>
            <person name="Bernardo de Carvalho A."/>
            <person name="Caspi A."/>
            <person name="Castrezana S."/>
            <person name="Celniker S.E."/>
            <person name="Chang J.L."/>
            <person name="Chapple C."/>
            <person name="Chatterji S."/>
            <person name="Chinwalla A."/>
            <person name="Civetta A."/>
            <person name="Clifton S.W."/>
            <person name="Comeron J.M."/>
            <person name="Costello J.C."/>
            <person name="Coyne J.A."/>
            <person name="Daub J."/>
            <person name="David R.G."/>
            <person name="Delcher A.L."/>
            <person name="Delehaunty K."/>
            <person name="Do C.B."/>
            <person name="Ebling H."/>
            <person name="Edwards K."/>
            <person name="Eickbush T."/>
            <person name="Evans J.D."/>
            <person name="Filipski A."/>
            <person name="Findeiss S."/>
            <person name="Freyhult E."/>
            <person name="Fulton L."/>
            <person name="Fulton R."/>
            <person name="Garcia A.C."/>
            <person name="Gardiner A."/>
            <person name="Garfield D.A."/>
            <person name="Garvin B.E."/>
            <person name="Gibson G."/>
            <person name="Gilbert D."/>
            <person name="Gnerre S."/>
            <person name="Godfrey J."/>
            <person name="Good R."/>
            <person name="Gotea V."/>
            <person name="Gravely B."/>
            <person name="Greenberg A.J."/>
            <person name="Griffiths-Jones S."/>
            <person name="Gross S."/>
            <person name="Guigo R."/>
            <person name="Gustafson E.A."/>
            <person name="Haerty W."/>
            <person name="Hahn M.W."/>
            <person name="Halligan D.L."/>
            <person name="Halpern A.L."/>
            <person name="Halter G.M."/>
            <person name="Han M.V."/>
            <person name="Heger A."/>
            <person name="Hillier L."/>
            <person name="Hinrichs A.S."/>
            <person name="Holmes I."/>
            <person name="Hoskins R.A."/>
            <person name="Hubisz M.J."/>
            <person name="Hultmark D."/>
            <person name="Huntley M.A."/>
            <person name="Jaffe D.B."/>
            <person name="Jagadeeshan S."/>
            <person name="Jeck W.R."/>
            <person name="Johnson J."/>
            <person name="Jones C.D."/>
            <person name="Jordan W.C."/>
            <person name="Karpen G.H."/>
            <person name="Kataoka E."/>
            <person name="Keightley P.D."/>
            <person name="Kheradpour P."/>
            <person name="Kirkness E.F."/>
            <person name="Koerich L.B."/>
            <person name="Kristiansen K."/>
            <person name="Kudrna D."/>
            <person name="Kulathinal R.J."/>
            <person name="Kumar S."/>
            <person name="Kwok R."/>
            <person name="Lander E."/>
            <person name="Langley C.H."/>
            <person name="Lapoint R."/>
            <person name="Lazzaro B.P."/>
            <person name="Lee S.J."/>
            <person name="Levesque L."/>
            <person name="Li R."/>
            <person name="Lin C.F."/>
            <person name="Lin M.F."/>
            <person name="Lindblad-Toh K."/>
            <person name="Llopart A."/>
            <person name="Long M."/>
            <person name="Low L."/>
            <person name="Lozovsky E."/>
            <person name="Lu J."/>
            <person name="Luo M."/>
            <person name="Machado C.A."/>
            <person name="Makalowski W."/>
            <person name="Marzo M."/>
            <person name="Matsuda M."/>
            <person name="Matzkin L."/>
            <person name="McAllister B."/>
            <person name="McBride C.S."/>
            <person name="McKernan B."/>
            <person name="McKernan K."/>
            <person name="Mendez-Lago M."/>
            <person name="Minx P."/>
            <person name="Mollenhauer M.U."/>
            <person name="Montooth K."/>
            <person name="Mount S.M."/>
            <person name="Mu X."/>
            <person name="Myers E."/>
            <person name="Negre B."/>
            <person name="Newfeld S."/>
            <person name="Nielsen R."/>
            <person name="Noor M.A."/>
            <person name="O'Grady P."/>
            <person name="Pachter L."/>
            <person name="Papaceit M."/>
            <person name="Parisi M.J."/>
            <person name="Parisi M."/>
            <person name="Parts L."/>
            <person name="Pedersen J.S."/>
            <person name="Pesole G."/>
            <person name="Phillippy A.M."/>
            <person name="Ponting C.P."/>
            <person name="Pop M."/>
            <person name="Porcelli D."/>
            <person name="Powell J.R."/>
            <person name="Prohaska S."/>
            <person name="Pruitt K."/>
            <person name="Puig M."/>
            <person name="Quesneville H."/>
            <person name="Ram K.R."/>
            <person name="Rand D."/>
            <person name="Rasmussen M.D."/>
            <person name="Reed L.K."/>
            <person name="Reenan R."/>
            <person name="Reily A."/>
            <person name="Remington K.A."/>
            <person name="Rieger T.T."/>
            <person name="Ritchie M.G."/>
            <person name="Robin C."/>
            <person name="Rogers Y.H."/>
            <person name="Rohde C."/>
            <person name="Rozas J."/>
            <person name="Rubenfield M.J."/>
            <person name="Ruiz A."/>
            <person name="Russo S."/>
            <person name="Salzberg S.L."/>
            <person name="Sanchez-Gracia A."/>
            <person name="Saranga D.J."/>
            <person name="Sato H."/>
            <person name="Schaeffer S.W."/>
            <person name="Schatz M.C."/>
            <person name="Schlenke T."/>
            <person name="Schwartz R."/>
            <person name="Segarra C."/>
            <person name="Singh R.S."/>
            <person name="Sirot L."/>
            <person name="Sirota M."/>
            <person name="Sisneros N.B."/>
            <person name="Smith C.D."/>
            <person name="Smith T.F."/>
            <person name="Spieth J."/>
            <person name="Stage D.E."/>
            <person name="Stark A."/>
            <person name="Stephan W."/>
            <person name="Strausberg R.L."/>
            <person name="Strempel S."/>
            <person name="Sturgill D."/>
            <person name="Sutton G."/>
            <person name="Sutton G.G."/>
            <person name="Tao W."/>
            <person name="Teichmann S."/>
            <person name="Tobari Y.N."/>
            <person name="Tomimura Y."/>
            <person name="Tsolas J.M."/>
            <person name="Valente V.L."/>
            <person name="Venter E."/>
            <person name="Venter J.C."/>
            <person name="Vicario S."/>
            <person name="Vieira F.G."/>
            <person name="Vilella A.J."/>
            <person name="Villasante A."/>
            <person name="Walenz B."/>
            <person name="Wang J."/>
            <person name="Wasserman M."/>
            <person name="Watts T."/>
            <person name="Wilson D."/>
            <person name="Wilson R.K."/>
            <person name="Wing R.A."/>
            <person name="Wolfner M.F."/>
            <person name="Wong A."/>
            <person name="Wong G.K."/>
            <person name="Wu C.I."/>
            <person name="Wu G."/>
            <person name="Yamamoto D."/>
            <person name="Yang H.P."/>
            <person name="Yang S.P."/>
            <person name="Yorke J.A."/>
            <person name="Yoshida K."/>
            <person name="Zdobnov E."/>
            <person name="Zhang P."/>
            <person name="Zhang Y."/>
            <person name="Zimin A.V."/>
            <person name="Baldwin J."/>
            <person name="Abdouelleil A."/>
            <person name="Abdulkadir J."/>
            <person name="Abebe A."/>
            <person name="Abera B."/>
            <person name="Abreu J."/>
            <person name="Acer S.C."/>
            <person name="Aftuck L."/>
            <person name="Alexander A."/>
            <person name="An P."/>
            <person name="Anderson E."/>
            <person name="Anderson S."/>
            <person name="Arachi H."/>
            <person name="Azer M."/>
            <person name="Bachantsang P."/>
            <person name="Barry A."/>
            <person name="Bayul T."/>
            <person name="Berlin A."/>
            <person name="Bessette D."/>
            <person name="Bloom T."/>
            <person name="Blye J."/>
            <person name="Boguslavskiy L."/>
            <person name="Bonnet C."/>
            <person name="Boukhgalter B."/>
            <person name="Bourzgui I."/>
            <person name="Brown A."/>
            <person name="Cahill P."/>
            <person name="Channer S."/>
            <person name="Cheshatsang Y."/>
            <person name="Chuda L."/>
            <person name="Citroen M."/>
            <person name="Collymore A."/>
            <person name="Cooke P."/>
            <person name="Costello M."/>
            <person name="D'Aco K."/>
            <person name="Daza R."/>
            <person name="De Haan G."/>
            <person name="DeGray S."/>
            <person name="DeMaso C."/>
            <person name="Dhargay N."/>
            <person name="Dooley K."/>
            <person name="Dooley E."/>
            <person name="Doricent M."/>
            <person name="Dorje P."/>
            <person name="Dorjee K."/>
            <person name="Dupes A."/>
            <person name="Elong R."/>
            <person name="Falk J."/>
            <person name="Farina A."/>
            <person name="Faro S."/>
            <person name="Ferguson D."/>
            <person name="Fisher S."/>
            <person name="Foley C.D."/>
            <person name="Franke A."/>
            <person name="Friedrich D."/>
            <person name="Gadbois L."/>
            <person name="Gearin G."/>
            <person name="Gearin C.R."/>
            <person name="Giannoukos G."/>
            <person name="Goode T."/>
            <person name="Graham J."/>
            <person name="Grandbois E."/>
            <person name="Grewal S."/>
            <person name="Gyaltsen K."/>
            <person name="Hafez N."/>
            <person name="Hagos B."/>
            <person name="Hall J."/>
            <person name="Henson C."/>
            <person name="Hollinger A."/>
            <person name="Honan T."/>
            <person name="Huard M.D."/>
            <person name="Hughes L."/>
            <person name="Hurhula B."/>
            <person name="Husby M.E."/>
            <person name="Kamat A."/>
            <person name="Kanga B."/>
            <person name="Kashin S."/>
            <person name="Khazanovich D."/>
            <person name="Kisner P."/>
            <person name="Lance K."/>
            <person name="Lara M."/>
            <person name="Lee W."/>
            <person name="Lennon N."/>
            <person name="Letendre F."/>
            <person name="LeVine R."/>
            <person name="Lipovsky A."/>
            <person name="Liu X."/>
            <person name="Liu J."/>
            <person name="Liu S."/>
            <person name="Lokyitsang T."/>
            <person name="Lokyitsang Y."/>
            <person name="Lubonja R."/>
            <person name="Lui A."/>
            <person name="MacDonald P."/>
            <person name="Magnisalis V."/>
            <person name="Maru K."/>
            <person name="Matthews C."/>
            <person name="McCusker W."/>
            <person name="McDonough S."/>
            <person name="Mehta T."/>
            <person name="Meldrim J."/>
            <person name="Meneus L."/>
            <person name="Mihai O."/>
            <person name="Mihalev A."/>
            <person name="Mihova T."/>
            <person name="Mittelman R."/>
            <person name="Mlenga V."/>
            <person name="Montmayeur A."/>
            <person name="Mulrain L."/>
            <person name="Navidi A."/>
            <person name="Naylor J."/>
            <person name="Negash T."/>
            <person name="Nguyen T."/>
            <person name="Nguyen N."/>
            <person name="Nicol R."/>
            <person name="Norbu C."/>
            <person name="Norbu N."/>
            <person name="Novod N."/>
            <person name="O'Neill B."/>
            <person name="Osman S."/>
            <person name="Markiewicz E."/>
            <person name="Oyono O.L."/>
            <person name="Patti C."/>
            <person name="Phunkhang P."/>
            <person name="Pierre F."/>
            <person name="Priest M."/>
            <person name="Raghuraman S."/>
            <person name="Rege F."/>
            <person name="Reyes R."/>
            <person name="Rise C."/>
            <person name="Rogov P."/>
            <person name="Ross K."/>
            <person name="Ryan E."/>
            <person name="Settipalli S."/>
            <person name="Shea T."/>
            <person name="Sherpa N."/>
            <person name="Shi L."/>
            <person name="Shih D."/>
            <person name="Sparrow T."/>
            <person name="Spaulding J."/>
            <person name="Stalker J."/>
            <person name="Stange-Thomann N."/>
            <person name="Stavropoulos S."/>
            <person name="Stone C."/>
            <person name="Strader C."/>
            <person name="Tesfaye S."/>
            <person name="Thomson T."/>
            <person name="Thoulutsang Y."/>
            <person name="Thoulutsang D."/>
            <person name="Topham K."/>
            <person name="Topping I."/>
            <person name="Tsamla T."/>
            <person name="Vassiliev H."/>
            <person name="Vo A."/>
            <person name="Wangchuk T."/>
            <person name="Wangdi T."/>
            <person name="Weiand M."/>
            <person name="Wilkinson J."/>
            <person name="Wilson A."/>
            <person name="Yadav S."/>
            <person name="Young G."/>
            <person name="Yu Q."/>
            <person name="Zembek L."/>
            <person name="Zhong D."/>
            <person name="Zimmer A."/>
            <person name="Zwirko Z."/>
            <person name="Jaffe D.B."/>
            <person name="Alvarez P."/>
            <person name="Brockman W."/>
            <person name="Butler J."/>
            <person name="Chin C."/>
            <person name="Gnerre S."/>
            <person name="Grabherr M."/>
            <person name="Kleber M."/>
            <person name="Mauceli E."/>
            <person name="MacCallum I."/>
        </authorList>
    </citation>
    <scope>NUCLEOTIDE SEQUENCE [LARGE SCALE GENOMIC DNA]</scope>
    <source>
        <strain evidence="14">Rob3c / Tucson 14021-0248.25</strain>
    </source>
</reference>
<keyword evidence="5 12" id="KW-0812">Transmembrane</keyword>
<feature type="transmembrane region" description="Helical" evidence="12">
    <location>
        <begin position="831"/>
        <end position="848"/>
    </location>
</feature>
<evidence type="ECO:0000256" key="2">
    <source>
        <dbReference type="ARBA" id="ARBA00006513"/>
    </source>
</evidence>
<evidence type="ECO:0000256" key="8">
    <source>
        <dbReference type="ARBA" id="ARBA00023065"/>
    </source>
</evidence>
<keyword evidence="8" id="KW-0406">Ion transport</keyword>
<dbReference type="EMBL" id="CH480819">
    <property type="protein sequence ID" value="EDW53057.1"/>
    <property type="molecule type" value="Genomic_DNA"/>
</dbReference>
<evidence type="ECO:0000313" key="14">
    <source>
        <dbReference type="Proteomes" id="UP000001292"/>
    </source>
</evidence>
<feature type="transmembrane region" description="Helical" evidence="12">
    <location>
        <begin position="61"/>
        <end position="82"/>
    </location>
</feature>
<dbReference type="PANTHER" id="PTHR21522:SF62">
    <property type="entry name" value="OTOPETRIN-LIKE A, ISOFORM C"/>
    <property type="match status" value="1"/>
</dbReference>
<comment type="similarity">
    <text evidence="2">Belongs to the otopetrin family.</text>
</comment>
<dbReference type="PhylomeDB" id="B4I0M6"/>
<organism evidence="14">
    <name type="scientific">Drosophila sechellia</name>
    <name type="common">Fruit fly</name>
    <dbReference type="NCBI Taxonomy" id="7238"/>
    <lineage>
        <taxon>Eukaryota</taxon>
        <taxon>Metazoa</taxon>
        <taxon>Ecdysozoa</taxon>
        <taxon>Arthropoda</taxon>
        <taxon>Hexapoda</taxon>
        <taxon>Insecta</taxon>
        <taxon>Pterygota</taxon>
        <taxon>Neoptera</taxon>
        <taxon>Endopterygota</taxon>
        <taxon>Diptera</taxon>
        <taxon>Brachycera</taxon>
        <taxon>Muscomorpha</taxon>
        <taxon>Ephydroidea</taxon>
        <taxon>Drosophilidae</taxon>
        <taxon>Drosophila</taxon>
        <taxon>Sophophora</taxon>
    </lineage>
</organism>
<feature type="transmembrane region" description="Helical" evidence="12">
    <location>
        <begin position="196"/>
        <end position="217"/>
    </location>
</feature>
<feature type="region of interest" description="Disordered" evidence="11">
    <location>
        <begin position="372"/>
        <end position="395"/>
    </location>
</feature>
<dbReference type="PANTHER" id="PTHR21522">
    <property type="entry name" value="PROTON CHANNEL OTOP"/>
    <property type="match status" value="1"/>
</dbReference>
<evidence type="ECO:0000256" key="12">
    <source>
        <dbReference type="SAM" id="Phobius"/>
    </source>
</evidence>
<evidence type="ECO:0000256" key="3">
    <source>
        <dbReference type="ARBA" id="ARBA00022448"/>
    </source>
</evidence>
<accession>B4I0M6</accession>
<keyword evidence="3" id="KW-0813">Transport</keyword>
<feature type="transmembrane region" description="Helical" evidence="12">
    <location>
        <begin position="237"/>
        <end position="258"/>
    </location>
</feature>
<keyword evidence="7 12" id="KW-1133">Transmembrane helix</keyword>
<evidence type="ECO:0000256" key="11">
    <source>
        <dbReference type="SAM" id="MobiDB-lite"/>
    </source>
</evidence>
<dbReference type="AlphaFoldDB" id="B4I0M6"/>
<feature type="compositionally biased region" description="Basic and acidic residues" evidence="11">
    <location>
        <begin position="145"/>
        <end position="163"/>
    </location>
</feature>
<feature type="region of interest" description="Disordered" evidence="11">
    <location>
        <begin position="135"/>
        <end position="170"/>
    </location>
</feature>
<evidence type="ECO:0000256" key="1">
    <source>
        <dbReference type="ARBA" id="ARBA00004651"/>
    </source>
</evidence>
<feature type="region of interest" description="Disordered" evidence="11">
    <location>
        <begin position="422"/>
        <end position="468"/>
    </location>
</feature>
<name>B4I0M6_DROSE</name>
<evidence type="ECO:0000256" key="9">
    <source>
        <dbReference type="ARBA" id="ARBA00023136"/>
    </source>
</evidence>
<dbReference type="InterPro" id="IPR004878">
    <property type="entry name" value="Otopetrin"/>
</dbReference>